<dbReference type="AlphaFoldDB" id="A0AAV4LJL3"/>
<feature type="coiled-coil region" evidence="1">
    <location>
        <begin position="113"/>
        <end position="147"/>
    </location>
</feature>
<dbReference type="InterPro" id="IPR036388">
    <property type="entry name" value="WH-like_DNA-bd_sf"/>
</dbReference>
<dbReference type="Proteomes" id="UP001057291">
    <property type="component" value="Unassembled WGS sequence"/>
</dbReference>
<sequence length="198" mass="22958">MTYEQVEKQVVALLKRYPKLPALIRSAERKAQGIGLVSSIRVPQAKIKRLVTVGRAYTTDVREYMHVQKAETLFHQIRGEDDEDEKALDEIRGLMIGTRPFGGEACVDVEGYVTSYEIAMRKWREKAERLKSEKEAIEQALDELKSYAPHLEQLLRMRYIEKRSVLEVAQKLSISERTHDYWKREAICEFAMLVGIID</sequence>
<name>A0AAV4LJL3_9BACL</name>
<dbReference type="InterPro" id="IPR010861">
    <property type="entry name" value="DUF1492"/>
</dbReference>
<dbReference type="Pfam" id="PF07374">
    <property type="entry name" value="DUF1492"/>
    <property type="match status" value="1"/>
</dbReference>
<organism evidence="2 3">
    <name type="scientific">Collibacillus ludicampi</name>
    <dbReference type="NCBI Taxonomy" id="2771369"/>
    <lineage>
        <taxon>Bacteria</taxon>
        <taxon>Bacillati</taxon>
        <taxon>Bacillota</taxon>
        <taxon>Bacilli</taxon>
        <taxon>Bacillales</taxon>
        <taxon>Alicyclobacillaceae</taxon>
        <taxon>Collibacillus</taxon>
    </lineage>
</organism>
<comment type="caution">
    <text evidence="2">The sequence shown here is derived from an EMBL/GenBank/DDBJ whole genome shotgun (WGS) entry which is preliminary data.</text>
</comment>
<dbReference type="Gene3D" id="1.10.10.10">
    <property type="entry name" value="Winged helix-like DNA-binding domain superfamily/Winged helix DNA-binding domain"/>
    <property type="match status" value="1"/>
</dbReference>
<protein>
    <recommendedName>
        <fullName evidence="4">RNA polymerase subunit sigma-70</fullName>
    </recommendedName>
</protein>
<keyword evidence="3" id="KW-1185">Reference proteome</keyword>
<evidence type="ECO:0000256" key="1">
    <source>
        <dbReference type="SAM" id="Coils"/>
    </source>
</evidence>
<reference evidence="2" key="1">
    <citation type="journal article" date="2023" name="Int. J. Syst. Evol. Microbiol.">
        <title>Collibacillus ludicampi gen. nov., sp. nov., a new soil bacterium of the family Alicyclobacillaceae.</title>
        <authorList>
            <person name="Jojima T."/>
            <person name="Ioku Y."/>
            <person name="Fukuta Y."/>
            <person name="Shirasaka N."/>
            <person name="Matsumura Y."/>
            <person name="Mori M."/>
        </authorList>
    </citation>
    <scope>NUCLEOTIDE SEQUENCE</scope>
    <source>
        <strain evidence="2">TP075</strain>
    </source>
</reference>
<accession>A0AAV4LJL3</accession>
<gene>
    <name evidence="2" type="ORF">DNHGIG_31530</name>
</gene>
<evidence type="ECO:0008006" key="4">
    <source>
        <dbReference type="Google" id="ProtNLM"/>
    </source>
</evidence>
<dbReference type="EMBL" id="BOQE01000001">
    <property type="protein sequence ID" value="GIM47604.1"/>
    <property type="molecule type" value="Genomic_DNA"/>
</dbReference>
<keyword evidence="1" id="KW-0175">Coiled coil</keyword>
<evidence type="ECO:0000313" key="3">
    <source>
        <dbReference type="Proteomes" id="UP001057291"/>
    </source>
</evidence>
<evidence type="ECO:0000313" key="2">
    <source>
        <dbReference type="EMBL" id="GIM47604.1"/>
    </source>
</evidence>
<proteinExistence type="predicted"/>